<feature type="region of interest" description="Disordered" evidence="1">
    <location>
        <begin position="148"/>
        <end position="169"/>
    </location>
</feature>
<dbReference type="EMBL" id="CADEAL010000998">
    <property type="protein sequence ID" value="CAB1427780.1"/>
    <property type="molecule type" value="Genomic_DNA"/>
</dbReference>
<sequence>MKSCSVVPAWINEEQTLKWSDTLDAHTGRRQQTRLQQVPECHVANLREEGWKWDESARRAGSTLGSQIGAHGGGRGRREEEEEETEEINPLEVLSGHQSSLDSTLRHIVQQLDILTQTVSVLEERLTLTEDKLKECLLEQSKIFKDLQSSGERRRTDSRETDGSSVHFT</sequence>
<accession>A0A9N7UBC0</accession>
<dbReference type="Proteomes" id="UP001153269">
    <property type="component" value="Unassembled WGS sequence"/>
</dbReference>
<organism evidence="2 3">
    <name type="scientific">Pleuronectes platessa</name>
    <name type="common">European plaice</name>
    <dbReference type="NCBI Taxonomy" id="8262"/>
    <lineage>
        <taxon>Eukaryota</taxon>
        <taxon>Metazoa</taxon>
        <taxon>Chordata</taxon>
        <taxon>Craniata</taxon>
        <taxon>Vertebrata</taxon>
        <taxon>Euteleostomi</taxon>
        <taxon>Actinopterygii</taxon>
        <taxon>Neopterygii</taxon>
        <taxon>Teleostei</taxon>
        <taxon>Neoteleostei</taxon>
        <taxon>Acanthomorphata</taxon>
        <taxon>Carangaria</taxon>
        <taxon>Pleuronectiformes</taxon>
        <taxon>Pleuronectoidei</taxon>
        <taxon>Pleuronectidae</taxon>
        <taxon>Pleuronectes</taxon>
    </lineage>
</organism>
<dbReference type="AlphaFoldDB" id="A0A9N7UBC0"/>
<feature type="compositionally biased region" description="Basic and acidic residues" evidence="1">
    <location>
        <begin position="148"/>
        <end position="162"/>
    </location>
</feature>
<evidence type="ECO:0000313" key="3">
    <source>
        <dbReference type="Proteomes" id="UP001153269"/>
    </source>
</evidence>
<reference evidence="2" key="1">
    <citation type="submission" date="2020-03" db="EMBL/GenBank/DDBJ databases">
        <authorList>
            <person name="Weist P."/>
        </authorList>
    </citation>
    <scope>NUCLEOTIDE SEQUENCE</scope>
</reference>
<proteinExistence type="predicted"/>
<comment type="caution">
    <text evidence="2">The sequence shown here is derived from an EMBL/GenBank/DDBJ whole genome shotgun (WGS) entry which is preliminary data.</text>
</comment>
<name>A0A9N7UBC0_PLEPL</name>
<feature type="region of interest" description="Disordered" evidence="1">
    <location>
        <begin position="62"/>
        <end position="96"/>
    </location>
</feature>
<evidence type="ECO:0000313" key="2">
    <source>
        <dbReference type="EMBL" id="CAB1427780.1"/>
    </source>
</evidence>
<evidence type="ECO:0000256" key="1">
    <source>
        <dbReference type="SAM" id="MobiDB-lite"/>
    </source>
</evidence>
<keyword evidence="3" id="KW-1185">Reference proteome</keyword>
<gene>
    <name evidence="2" type="ORF">PLEPLA_LOCUS15723</name>
</gene>
<feature type="compositionally biased region" description="Acidic residues" evidence="1">
    <location>
        <begin position="80"/>
        <end position="89"/>
    </location>
</feature>
<protein>
    <submittedName>
        <fullName evidence="2">Uncharacterized protein</fullName>
    </submittedName>
</protein>